<dbReference type="KEGG" id="tvr:TVD_06390"/>
<accession>A0A0G3G1C1</accession>
<dbReference type="STRING" id="106634.TVD_06390"/>
<evidence type="ECO:0000313" key="3">
    <source>
        <dbReference type="Proteomes" id="UP000064201"/>
    </source>
</evidence>
<dbReference type="InterPro" id="IPR021244">
    <property type="entry name" value="DUF2802"/>
</dbReference>
<evidence type="ECO:0000256" key="1">
    <source>
        <dbReference type="SAM" id="Phobius"/>
    </source>
</evidence>
<keyword evidence="1" id="KW-0472">Membrane</keyword>
<evidence type="ECO:0000313" key="2">
    <source>
        <dbReference type="EMBL" id="AKJ95010.1"/>
    </source>
</evidence>
<dbReference type="PATRIC" id="fig|106634.4.peg.1306"/>
<proteinExistence type="predicted"/>
<evidence type="ECO:0008006" key="4">
    <source>
        <dbReference type="Google" id="ProtNLM"/>
    </source>
</evidence>
<reference evidence="2 3" key="1">
    <citation type="submission" date="2015-04" db="EMBL/GenBank/DDBJ databases">
        <title>Complete Sequence for the Genome of the Thioalkalivibrio versutus D301.</title>
        <authorList>
            <person name="Mu T."/>
            <person name="Zhou J."/>
            <person name="Xu X."/>
        </authorList>
    </citation>
    <scope>NUCLEOTIDE SEQUENCE [LARGE SCALE GENOMIC DNA]</scope>
    <source>
        <strain evidence="2 3">D301</strain>
    </source>
</reference>
<dbReference type="Proteomes" id="UP000064201">
    <property type="component" value="Chromosome"/>
</dbReference>
<gene>
    <name evidence="2" type="ORF">TVD_06390</name>
</gene>
<keyword evidence="3" id="KW-1185">Reference proteome</keyword>
<feature type="transmembrane region" description="Helical" evidence="1">
    <location>
        <begin position="6"/>
        <end position="31"/>
    </location>
</feature>
<organism evidence="2 3">
    <name type="scientific">Thioalkalivibrio versutus</name>
    <dbReference type="NCBI Taxonomy" id="106634"/>
    <lineage>
        <taxon>Bacteria</taxon>
        <taxon>Pseudomonadati</taxon>
        <taxon>Pseudomonadota</taxon>
        <taxon>Gammaproteobacteria</taxon>
        <taxon>Chromatiales</taxon>
        <taxon>Ectothiorhodospiraceae</taxon>
        <taxon>Thioalkalivibrio</taxon>
    </lineage>
</organism>
<protein>
    <recommendedName>
        <fullName evidence="4">DUF2802 domain-containing protein</fullName>
    </recommendedName>
</protein>
<dbReference type="Pfam" id="PF10975">
    <property type="entry name" value="DUF2802"/>
    <property type="match status" value="1"/>
</dbReference>
<name>A0A0G3G1C1_9GAMM</name>
<dbReference type="AlphaFoldDB" id="A0A0G3G1C1"/>
<keyword evidence="1" id="KW-1133">Transmembrane helix</keyword>
<sequence length="145" mass="15453">MGEGMLIWLAALIALLATIVAGFAVGLVILLRRQLAALRQDYQRQATSVMALQGAMKALSEGVATHGQAQASVQRALERLHDQHSELRAREGDSGAYEQAILLIQQGLGREEVRRRCGLTSTELDLLFSLHGSGNAGGSGFAGRS</sequence>
<dbReference type="EMBL" id="CP011367">
    <property type="protein sequence ID" value="AKJ95010.1"/>
    <property type="molecule type" value="Genomic_DNA"/>
</dbReference>
<keyword evidence="1" id="KW-0812">Transmembrane</keyword>